<evidence type="ECO:0000313" key="1">
    <source>
        <dbReference type="EMBL" id="KAK9235558.1"/>
    </source>
</evidence>
<dbReference type="EMBL" id="MU971411">
    <property type="protein sequence ID" value="KAK9235558.1"/>
    <property type="molecule type" value="Genomic_DNA"/>
</dbReference>
<name>A0ACC3SV64_LIPKO</name>
<proteinExistence type="predicted"/>
<feature type="non-terminal residue" evidence="1">
    <location>
        <position position="1"/>
    </location>
</feature>
<organism evidence="1 2">
    <name type="scientific">Lipomyces kononenkoae</name>
    <name type="common">Yeast</name>
    <dbReference type="NCBI Taxonomy" id="34357"/>
    <lineage>
        <taxon>Eukaryota</taxon>
        <taxon>Fungi</taxon>
        <taxon>Dikarya</taxon>
        <taxon>Ascomycota</taxon>
        <taxon>Saccharomycotina</taxon>
        <taxon>Lipomycetes</taxon>
        <taxon>Lipomycetales</taxon>
        <taxon>Lipomycetaceae</taxon>
        <taxon>Lipomyces</taxon>
    </lineage>
</organism>
<comment type="caution">
    <text evidence="1">The sequence shown here is derived from an EMBL/GenBank/DDBJ whole genome shotgun (WGS) entry which is preliminary data.</text>
</comment>
<sequence>ILARDGVISPIGQAIDDSAPLDIQQSNPTKVTHLQAAHIIPFTVSRYRTMQRLLSMFAGSSNLQSKLRGVSINSPSNIFCTDCYTHLLFDEFAIGIETANGRYWLRKLDLGRAAVGFIRDSADGDEICFAIGPEGNHIAVPDGELLNIHLAIGRVLRASGAGEIISRILKDEDDYNEGIVRDASSAARISAFAPKLKLNRLQDENSETEKLQQRGPEILRVTTNSQIGS</sequence>
<accession>A0ACC3SV64</accession>
<dbReference type="Proteomes" id="UP001433508">
    <property type="component" value="Unassembled WGS sequence"/>
</dbReference>
<protein>
    <submittedName>
        <fullName evidence="1">Uncharacterized protein</fullName>
    </submittedName>
</protein>
<evidence type="ECO:0000313" key="2">
    <source>
        <dbReference type="Proteomes" id="UP001433508"/>
    </source>
</evidence>
<keyword evidence="2" id="KW-1185">Reference proteome</keyword>
<gene>
    <name evidence="1" type="ORF">V1525DRAFT_348075</name>
</gene>
<reference evidence="2" key="1">
    <citation type="journal article" date="2024" name="Front. Bioeng. Biotechnol.">
        <title>Genome-scale model development and genomic sequencing of the oleaginous clade Lipomyces.</title>
        <authorList>
            <person name="Czajka J.J."/>
            <person name="Han Y."/>
            <person name="Kim J."/>
            <person name="Mondo S.J."/>
            <person name="Hofstad B.A."/>
            <person name="Robles A."/>
            <person name="Haridas S."/>
            <person name="Riley R."/>
            <person name="LaButti K."/>
            <person name="Pangilinan J."/>
            <person name="Andreopoulos W."/>
            <person name="Lipzen A."/>
            <person name="Yan J."/>
            <person name="Wang M."/>
            <person name="Ng V."/>
            <person name="Grigoriev I.V."/>
            <person name="Spatafora J.W."/>
            <person name="Magnuson J.K."/>
            <person name="Baker S.E."/>
            <person name="Pomraning K.R."/>
        </authorList>
    </citation>
    <scope>NUCLEOTIDE SEQUENCE [LARGE SCALE GENOMIC DNA]</scope>
    <source>
        <strain evidence="2">CBS 7786</strain>
    </source>
</reference>